<comment type="catalytic activity">
    <reaction evidence="5">
        <text>N,N-dimethyl-1,4-phenylenediamine + anthranilate + 2 NAD(+) = 2-(4-dimethylaminophenyl)diazenylbenzoate + 2 NADH + 2 H(+)</text>
        <dbReference type="Rhea" id="RHEA:55872"/>
        <dbReference type="ChEBI" id="CHEBI:15378"/>
        <dbReference type="ChEBI" id="CHEBI:15783"/>
        <dbReference type="ChEBI" id="CHEBI:16567"/>
        <dbReference type="ChEBI" id="CHEBI:57540"/>
        <dbReference type="ChEBI" id="CHEBI:57945"/>
        <dbReference type="ChEBI" id="CHEBI:71579"/>
        <dbReference type="EC" id="1.7.1.17"/>
    </reaction>
    <physiologicalReaction direction="right-to-left" evidence="5">
        <dbReference type="Rhea" id="RHEA:55874"/>
    </physiologicalReaction>
</comment>
<dbReference type="KEGG" id="mamp:MAMA39_03640"/>
<dbReference type="InterPro" id="IPR050104">
    <property type="entry name" value="FMN-dep_NADH:Q_OxRdtase_AzoR1"/>
</dbReference>
<dbReference type="GO" id="GO:0009055">
    <property type="term" value="F:electron transfer activity"/>
    <property type="evidence" value="ECO:0007669"/>
    <property type="project" value="UniProtKB-UniRule"/>
</dbReference>
<evidence type="ECO:0000256" key="6">
    <source>
        <dbReference type="HAMAP-Rule" id="MF_01216"/>
    </source>
</evidence>
<evidence type="ECO:0000256" key="2">
    <source>
        <dbReference type="ARBA" id="ARBA00022643"/>
    </source>
</evidence>
<dbReference type="EC" id="1.6.5.-" evidence="6"/>
<comment type="catalytic activity">
    <reaction evidence="6">
        <text>2 a quinone + NADH + H(+) = 2 a 1,4-benzosemiquinone + NAD(+)</text>
        <dbReference type="Rhea" id="RHEA:65952"/>
        <dbReference type="ChEBI" id="CHEBI:15378"/>
        <dbReference type="ChEBI" id="CHEBI:57540"/>
        <dbReference type="ChEBI" id="CHEBI:57945"/>
        <dbReference type="ChEBI" id="CHEBI:132124"/>
        <dbReference type="ChEBI" id="CHEBI:134225"/>
    </reaction>
</comment>
<feature type="binding site" evidence="6">
    <location>
        <begin position="18"/>
        <end position="20"/>
    </location>
    <ligand>
        <name>FMN</name>
        <dbReference type="ChEBI" id="CHEBI:58210"/>
    </ligand>
</feature>
<dbReference type="RefSeq" id="WP_343251830.1">
    <property type="nucleotide sequence ID" value="NZ_HG937516.1"/>
</dbReference>
<keyword evidence="4 6" id="KW-0520">NAD</keyword>
<reference evidence="8 9" key="1">
    <citation type="journal article" date="2015" name="Clin. Infect. Dis.">
        <title>Genomic Investigations unmask Mycoplasma amphoriforme, a new respiratory pathogen.</title>
        <authorList>
            <person name="Gillespie S.H."/>
            <person name="Ling C.L."/>
            <person name="Oravcova K."/>
            <person name="Pinheiro M."/>
            <person name="Wells L."/>
            <person name="Bryant J.M."/>
            <person name="McHugh T.D."/>
            <person name="Bebear C."/>
            <person name="Webster D."/>
            <person name="Harris S.R."/>
            <person name="Seth-Smith H.M."/>
            <person name="Thomson N.R."/>
        </authorList>
    </citation>
    <scope>NUCLEOTIDE SEQUENCE [LARGE SCALE GENOMIC DNA]</scope>
    <source>
        <strain evidence="8 9">A39</strain>
    </source>
</reference>
<accession>A0A292IHR1</accession>
<dbReference type="Gene3D" id="3.40.50.360">
    <property type="match status" value="1"/>
</dbReference>
<dbReference type="Pfam" id="PF02525">
    <property type="entry name" value="Flavodoxin_2"/>
    <property type="match status" value="1"/>
</dbReference>
<comment type="similarity">
    <text evidence="6">Belongs to the azoreductase type 1 family.</text>
</comment>
<evidence type="ECO:0000259" key="7">
    <source>
        <dbReference type="Pfam" id="PF02525"/>
    </source>
</evidence>
<evidence type="ECO:0000256" key="5">
    <source>
        <dbReference type="ARBA" id="ARBA00048542"/>
    </source>
</evidence>
<comment type="cofactor">
    <cofactor evidence="6">
        <name>FMN</name>
        <dbReference type="ChEBI" id="CHEBI:58210"/>
    </cofactor>
    <text evidence="6">Binds 1 FMN per subunit.</text>
</comment>
<keyword evidence="1 6" id="KW-0285">Flavoprotein</keyword>
<dbReference type="EMBL" id="HG937516">
    <property type="protein sequence ID" value="CDN40484.1"/>
    <property type="molecule type" value="Genomic_DNA"/>
</dbReference>
<gene>
    <name evidence="6" type="primary">azoR</name>
    <name evidence="8" type="ORF">MAMA39_03640</name>
</gene>
<keyword evidence="3 6" id="KW-0560">Oxidoreductase</keyword>
<keyword evidence="9" id="KW-1185">Reference proteome</keyword>
<organism evidence="8 9">
    <name type="scientific">Mycoplasma amphoriforme A39</name>
    <dbReference type="NCBI Taxonomy" id="572419"/>
    <lineage>
        <taxon>Bacteria</taxon>
        <taxon>Bacillati</taxon>
        <taxon>Mycoplasmatota</taxon>
        <taxon>Mollicutes</taxon>
        <taxon>Mycoplasmataceae</taxon>
        <taxon>Mycoplasma</taxon>
    </lineage>
</organism>
<dbReference type="Proteomes" id="UP000261764">
    <property type="component" value="Chromosome I"/>
</dbReference>
<comment type="subunit">
    <text evidence="6">Homodimer.</text>
</comment>
<dbReference type="InterPro" id="IPR003680">
    <property type="entry name" value="Flavodoxin_fold"/>
</dbReference>
<name>A0A292IHR1_9MOLU</name>
<dbReference type="NCBIfam" id="NF002370">
    <property type="entry name" value="PRK01355.1"/>
    <property type="match status" value="1"/>
</dbReference>
<comment type="function">
    <text evidence="6">Quinone reductase that provides resistance to thiol-specific stress caused by electrophilic quinones.</text>
</comment>
<comment type="function">
    <text evidence="6">Also exhibits azoreductase activity. Catalyzes the reductive cleavage of the azo bond in aromatic azo compounds to the corresponding amines.</text>
</comment>
<dbReference type="InterPro" id="IPR029039">
    <property type="entry name" value="Flavoprotein-like_sf"/>
</dbReference>
<dbReference type="HAMAP" id="MF_01216">
    <property type="entry name" value="Azoreductase_type1"/>
    <property type="match status" value="1"/>
</dbReference>
<sequence length="199" mass="22455">MNNKVLVLKSSMMPDTDSFSTHLLNKFLEYYKAKNPTDVVEIIDLNNLPMAAKTMTSGNLAMYWNDADSDKYIEQLKSVNKVVISSPMTNFGIPATLKNYIDHISVANKTFSYKYSKKGEAKGLLGNLKVQILTTQGAPFGWYQWGNHTENLRGIWDFLGANVVEPLLLASTKVTYANKKPEDAIKDYDARIKWAAEQF</sequence>
<keyword evidence="2 6" id="KW-0288">FMN</keyword>
<evidence type="ECO:0000256" key="3">
    <source>
        <dbReference type="ARBA" id="ARBA00023002"/>
    </source>
</evidence>
<evidence type="ECO:0000313" key="8">
    <source>
        <dbReference type="EMBL" id="CDN40484.1"/>
    </source>
</evidence>
<proteinExistence type="inferred from homology"/>
<protein>
    <recommendedName>
        <fullName evidence="6">FMN dependent NADH:quinone oxidoreductase</fullName>
        <ecNumber evidence="6">1.6.5.-</ecNumber>
    </recommendedName>
    <alternativeName>
        <fullName evidence="6">Azo-dye reductase</fullName>
    </alternativeName>
    <alternativeName>
        <fullName evidence="6">FMN-dependent NADH-azo compound oxidoreductase</fullName>
    </alternativeName>
    <alternativeName>
        <fullName evidence="6">FMN-dependent NADH-azoreductase</fullName>
        <ecNumber evidence="6">1.7.1.17</ecNumber>
    </alternativeName>
</protein>
<dbReference type="InterPro" id="IPR023048">
    <property type="entry name" value="NADH:quinone_OxRdtase_FMN_depd"/>
</dbReference>
<feature type="binding site" evidence="6">
    <location>
        <position position="11"/>
    </location>
    <ligand>
        <name>FMN</name>
        <dbReference type="ChEBI" id="CHEBI:58210"/>
    </ligand>
</feature>
<dbReference type="GO" id="GO:0016655">
    <property type="term" value="F:oxidoreductase activity, acting on NAD(P)H, quinone or similar compound as acceptor"/>
    <property type="evidence" value="ECO:0007669"/>
    <property type="project" value="InterPro"/>
</dbReference>
<dbReference type="EC" id="1.7.1.17" evidence="6"/>
<dbReference type="PANTHER" id="PTHR43741">
    <property type="entry name" value="FMN-DEPENDENT NADH-AZOREDUCTASE 1"/>
    <property type="match status" value="1"/>
</dbReference>
<dbReference type="PANTHER" id="PTHR43741:SF4">
    <property type="entry name" value="FMN-DEPENDENT NADH:QUINONE OXIDOREDUCTASE"/>
    <property type="match status" value="1"/>
</dbReference>
<evidence type="ECO:0000256" key="1">
    <source>
        <dbReference type="ARBA" id="ARBA00022630"/>
    </source>
</evidence>
<comment type="caution">
    <text evidence="6">Lacks conserved residue(s) required for the propagation of feature annotation.</text>
</comment>
<dbReference type="AlphaFoldDB" id="A0A292IHR1"/>
<feature type="domain" description="Flavodoxin-like fold" evidence="7">
    <location>
        <begin position="4"/>
        <end position="191"/>
    </location>
</feature>
<evidence type="ECO:0000256" key="4">
    <source>
        <dbReference type="ARBA" id="ARBA00023027"/>
    </source>
</evidence>
<evidence type="ECO:0000313" key="9">
    <source>
        <dbReference type="Proteomes" id="UP000261764"/>
    </source>
</evidence>
<dbReference type="GO" id="GO:0016652">
    <property type="term" value="F:oxidoreductase activity, acting on NAD(P)H as acceptor"/>
    <property type="evidence" value="ECO:0007669"/>
    <property type="project" value="UniProtKB-UniRule"/>
</dbReference>
<dbReference type="SUPFAM" id="SSF52218">
    <property type="entry name" value="Flavoproteins"/>
    <property type="match status" value="1"/>
</dbReference>
<dbReference type="GO" id="GO:0010181">
    <property type="term" value="F:FMN binding"/>
    <property type="evidence" value="ECO:0007669"/>
    <property type="project" value="UniProtKB-UniRule"/>
</dbReference>